<sequence>MTLTTTPVFHHDEQISLSTTRINSIHLMPSRDILLSGRVFLPPTAAHPIQHSVQSGTNLLMLIIKKRELASAPYVSFHN</sequence>
<reference evidence="1" key="1">
    <citation type="submission" date="2020-08" db="EMBL/GenBank/DDBJ databases">
        <title>Multicomponent nature underlies the extraordinary mechanical properties of spider dragline silk.</title>
        <authorList>
            <person name="Kono N."/>
            <person name="Nakamura H."/>
            <person name="Mori M."/>
            <person name="Yoshida Y."/>
            <person name="Ohtoshi R."/>
            <person name="Malay A.D."/>
            <person name="Moran D.A.P."/>
            <person name="Tomita M."/>
            <person name="Numata K."/>
            <person name="Arakawa K."/>
        </authorList>
    </citation>
    <scope>NUCLEOTIDE SEQUENCE</scope>
</reference>
<dbReference type="AlphaFoldDB" id="A0A8X6PQK0"/>
<organism evidence="1 2">
    <name type="scientific">Nephila pilipes</name>
    <name type="common">Giant wood spider</name>
    <name type="synonym">Nephila maculata</name>
    <dbReference type="NCBI Taxonomy" id="299642"/>
    <lineage>
        <taxon>Eukaryota</taxon>
        <taxon>Metazoa</taxon>
        <taxon>Ecdysozoa</taxon>
        <taxon>Arthropoda</taxon>
        <taxon>Chelicerata</taxon>
        <taxon>Arachnida</taxon>
        <taxon>Araneae</taxon>
        <taxon>Araneomorphae</taxon>
        <taxon>Entelegynae</taxon>
        <taxon>Araneoidea</taxon>
        <taxon>Nephilidae</taxon>
        <taxon>Nephila</taxon>
    </lineage>
</organism>
<evidence type="ECO:0000313" key="1">
    <source>
        <dbReference type="EMBL" id="GFT83770.1"/>
    </source>
</evidence>
<protein>
    <submittedName>
        <fullName evidence="1">Uncharacterized protein</fullName>
    </submittedName>
</protein>
<gene>
    <name evidence="1" type="ORF">NPIL_207351</name>
</gene>
<comment type="caution">
    <text evidence="1">The sequence shown here is derived from an EMBL/GenBank/DDBJ whole genome shotgun (WGS) entry which is preliminary data.</text>
</comment>
<name>A0A8X6PQK0_NEPPI</name>
<proteinExistence type="predicted"/>
<keyword evidence="2" id="KW-1185">Reference proteome</keyword>
<accession>A0A8X6PQK0</accession>
<dbReference type="Proteomes" id="UP000887013">
    <property type="component" value="Unassembled WGS sequence"/>
</dbReference>
<evidence type="ECO:0000313" key="2">
    <source>
        <dbReference type="Proteomes" id="UP000887013"/>
    </source>
</evidence>
<dbReference type="EMBL" id="BMAW01072601">
    <property type="protein sequence ID" value="GFT83770.1"/>
    <property type="molecule type" value="Genomic_DNA"/>
</dbReference>